<name>A0A1U9JT31_9HYPH</name>
<gene>
    <name evidence="9" type="ORF">BHV28_02940</name>
</gene>
<reference evidence="9 10" key="1">
    <citation type="journal article" date="2010" name="Science">
        <title>Genomic comparison of the ants Camponotus floridanus and Harpegnathos saltator.</title>
        <authorList>
            <person name="Bonasio R."/>
            <person name="Zhang G."/>
            <person name="Ye C."/>
            <person name="Mutti N.S."/>
            <person name="Fang X."/>
            <person name="Qin N."/>
            <person name="Donahue G."/>
            <person name="Yang P."/>
            <person name="Li Q."/>
            <person name="Li C."/>
            <person name="Zhang P."/>
            <person name="Huang Z."/>
            <person name="Berger S.L."/>
            <person name="Reinberg D."/>
            <person name="Wang J."/>
            <person name="Liebig J."/>
        </authorList>
    </citation>
    <scope>NUCLEOTIDE SEQUENCE [LARGE SCALE GENOMIC DNA]</scope>
    <source>
        <strain evidence="9 10">Hsal</strain>
    </source>
</reference>
<organism evidence="9 10">
    <name type="scientific">Candidatus Tokpelaia hoelldobleri</name>
    <dbReference type="NCBI Taxonomy" id="1902579"/>
    <lineage>
        <taxon>Bacteria</taxon>
        <taxon>Pseudomonadati</taxon>
        <taxon>Pseudomonadota</taxon>
        <taxon>Alphaproteobacteria</taxon>
        <taxon>Hyphomicrobiales</taxon>
        <taxon>Candidatus Tokpelaia</taxon>
    </lineage>
</organism>
<keyword evidence="2" id="KW-0645">Protease</keyword>
<sequence>MRIRVPAKQTNVNRQKYSGTVRRILLLGTVSLTTLAGCSIVDIGGLTPSDAPQTVDLVARDNQMSQLGASQHPRILATYGGEYHDAQLERMVARIVGKLTATSDNPNQTYRITILNSPNINAFALPGGYIYVTRGLLALADDSAEVAAVIAHEMAHVTANHGLQRQQKEAEVALANRVVSEVLSSKTIEQQTTMRGKLNLARFSRNQELQADQIGIKMIGDAGYDPFASPRFLEAMEAWSRYRNISGATNEALDFLASHPATPRRIQLAITQARKVGAPAVGSTDRNRFLDGINGLIYGDTPDEGYIRGQTFIHPRLAIAFSVPGGFLLDNSAKAVIATGPDNMAIRFDSVALAETMTPPDYIESGWVSGLQEGTTMPLQINGLPAASAKAENGRWVFDICVIIHKNRAYRFLTAAPKGGNALTAVSHAATQSFRALSAKEVAALKPLRIRVVTVKAGDTIGSLAQRMQGTANKVDLFRIINGLPASATLSAGDRVKIIAE</sequence>
<feature type="domain" description="LysM" evidence="8">
    <location>
        <begin position="451"/>
        <end position="498"/>
    </location>
</feature>
<dbReference type="Proteomes" id="UP000188912">
    <property type="component" value="Chromosome"/>
</dbReference>
<dbReference type="InterPro" id="IPR018392">
    <property type="entry name" value="LysM"/>
</dbReference>
<dbReference type="CDD" id="cd00118">
    <property type="entry name" value="LysM"/>
    <property type="match status" value="1"/>
</dbReference>
<evidence type="ECO:0000256" key="3">
    <source>
        <dbReference type="ARBA" id="ARBA00022723"/>
    </source>
</evidence>
<dbReference type="CDD" id="cd07324">
    <property type="entry name" value="M48C_Oma1-like"/>
    <property type="match status" value="1"/>
</dbReference>
<keyword evidence="7" id="KW-0472">Membrane</keyword>
<dbReference type="EMBL" id="CP017315">
    <property type="protein sequence ID" value="AQS41016.1"/>
    <property type="molecule type" value="Genomic_DNA"/>
</dbReference>
<keyword evidence="10" id="KW-1185">Reference proteome</keyword>
<dbReference type="Pfam" id="PF01435">
    <property type="entry name" value="Peptidase_M48"/>
    <property type="match status" value="1"/>
</dbReference>
<dbReference type="InterPro" id="IPR051156">
    <property type="entry name" value="Mito/Outer_Membr_Metalloprot"/>
</dbReference>
<dbReference type="GO" id="GO:0016020">
    <property type="term" value="C:membrane"/>
    <property type="evidence" value="ECO:0007669"/>
    <property type="project" value="TreeGrafter"/>
</dbReference>
<keyword evidence="3" id="KW-0479">Metal-binding</keyword>
<evidence type="ECO:0000256" key="1">
    <source>
        <dbReference type="ARBA" id="ARBA00001947"/>
    </source>
</evidence>
<dbReference type="InterPro" id="IPR001915">
    <property type="entry name" value="Peptidase_M48"/>
</dbReference>
<dbReference type="GO" id="GO:0004222">
    <property type="term" value="F:metalloendopeptidase activity"/>
    <property type="evidence" value="ECO:0007669"/>
    <property type="project" value="InterPro"/>
</dbReference>
<evidence type="ECO:0000256" key="7">
    <source>
        <dbReference type="SAM" id="Phobius"/>
    </source>
</evidence>
<keyword evidence="4" id="KW-0378">Hydrolase</keyword>
<dbReference type="PROSITE" id="PS51782">
    <property type="entry name" value="LYSM"/>
    <property type="match status" value="1"/>
</dbReference>
<evidence type="ECO:0000256" key="4">
    <source>
        <dbReference type="ARBA" id="ARBA00022801"/>
    </source>
</evidence>
<dbReference type="GO" id="GO:0046872">
    <property type="term" value="F:metal ion binding"/>
    <property type="evidence" value="ECO:0007669"/>
    <property type="project" value="UniProtKB-KW"/>
</dbReference>
<proteinExistence type="predicted"/>
<protein>
    <recommendedName>
        <fullName evidence="8">LysM domain-containing protein</fullName>
    </recommendedName>
</protein>
<evidence type="ECO:0000313" key="9">
    <source>
        <dbReference type="EMBL" id="AQS41016.1"/>
    </source>
</evidence>
<dbReference type="GO" id="GO:0051603">
    <property type="term" value="P:proteolysis involved in protein catabolic process"/>
    <property type="evidence" value="ECO:0007669"/>
    <property type="project" value="TreeGrafter"/>
</dbReference>
<keyword evidence="5" id="KW-0862">Zinc</keyword>
<dbReference type="STRING" id="1902579.BHV28_02940"/>
<keyword evidence="6" id="KW-0482">Metalloprotease</keyword>
<dbReference type="KEGG" id="thd:BHV28_02940"/>
<dbReference type="Gene3D" id="3.30.2010.10">
    <property type="entry name" value="Metalloproteases ('zincins'), catalytic domain"/>
    <property type="match status" value="1"/>
</dbReference>
<keyword evidence="7" id="KW-1133">Transmembrane helix</keyword>
<evidence type="ECO:0000256" key="2">
    <source>
        <dbReference type="ARBA" id="ARBA00022670"/>
    </source>
</evidence>
<accession>A0A1U9JT31</accession>
<evidence type="ECO:0000256" key="6">
    <source>
        <dbReference type="ARBA" id="ARBA00023049"/>
    </source>
</evidence>
<dbReference type="AlphaFoldDB" id="A0A1U9JT31"/>
<evidence type="ECO:0000259" key="8">
    <source>
        <dbReference type="PROSITE" id="PS51782"/>
    </source>
</evidence>
<comment type="cofactor">
    <cofactor evidence="1">
        <name>Zn(2+)</name>
        <dbReference type="ChEBI" id="CHEBI:29105"/>
    </cofactor>
</comment>
<dbReference type="PANTHER" id="PTHR22726">
    <property type="entry name" value="METALLOENDOPEPTIDASE OMA1"/>
    <property type="match status" value="1"/>
</dbReference>
<evidence type="ECO:0000313" key="10">
    <source>
        <dbReference type="Proteomes" id="UP000188912"/>
    </source>
</evidence>
<reference evidence="9 10" key="2">
    <citation type="journal article" date="2016" name="Sci. Rep.">
        <title>The genome of Rhizobiales bacteria in predatory ants reveals urease gene functions but no genes for nitrogen fixation.</title>
        <authorList>
            <person name="Neuvonen M.M."/>
            <person name="Tamarit D."/>
            <person name="Naslund K."/>
            <person name="Liebig J."/>
            <person name="Feldhaar H."/>
            <person name="Moran N.A."/>
            <person name="Guy L."/>
            <person name="Andersson S.G."/>
        </authorList>
    </citation>
    <scope>NUCLEOTIDE SEQUENCE [LARGE SCALE GENOMIC DNA]</scope>
    <source>
        <strain evidence="9 10">Hsal</strain>
    </source>
</reference>
<dbReference type="PANTHER" id="PTHR22726:SF1">
    <property type="entry name" value="METALLOENDOPEPTIDASE OMA1, MITOCHONDRIAL"/>
    <property type="match status" value="1"/>
</dbReference>
<evidence type="ECO:0000256" key="5">
    <source>
        <dbReference type="ARBA" id="ARBA00022833"/>
    </source>
</evidence>
<keyword evidence="7" id="KW-0812">Transmembrane</keyword>
<feature type="transmembrane region" description="Helical" evidence="7">
    <location>
        <begin position="24"/>
        <end position="46"/>
    </location>
</feature>